<feature type="region of interest" description="Disordered" evidence="1">
    <location>
        <begin position="1"/>
        <end position="117"/>
    </location>
</feature>
<feature type="region of interest" description="Disordered" evidence="1">
    <location>
        <begin position="335"/>
        <end position="427"/>
    </location>
</feature>
<dbReference type="InParanoid" id="A0A0C2ZL55"/>
<dbReference type="Proteomes" id="UP000053989">
    <property type="component" value="Unassembled WGS sequence"/>
</dbReference>
<evidence type="ECO:0000313" key="3">
    <source>
        <dbReference type="Proteomes" id="UP000053989"/>
    </source>
</evidence>
<feature type="compositionally biased region" description="Polar residues" evidence="1">
    <location>
        <begin position="34"/>
        <end position="52"/>
    </location>
</feature>
<feature type="compositionally biased region" description="Polar residues" evidence="1">
    <location>
        <begin position="1"/>
        <end position="19"/>
    </location>
</feature>
<organism evidence="2 3">
    <name type="scientific">Scleroderma citrinum Foug A</name>
    <dbReference type="NCBI Taxonomy" id="1036808"/>
    <lineage>
        <taxon>Eukaryota</taxon>
        <taxon>Fungi</taxon>
        <taxon>Dikarya</taxon>
        <taxon>Basidiomycota</taxon>
        <taxon>Agaricomycotina</taxon>
        <taxon>Agaricomycetes</taxon>
        <taxon>Agaricomycetidae</taxon>
        <taxon>Boletales</taxon>
        <taxon>Sclerodermatineae</taxon>
        <taxon>Sclerodermataceae</taxon>
        <taxon>Scleroderma</taxon>
    </lineage>
</organism>
<dbReference type="STRING" id="1036808.A0A0C2ZL55"/>
<feature type="compositionally biased region" description="Basic and acidic residues" evidence="1">
    <location>
        <begin position="231"/>
        <end position="249"/>
    </location>
</feature>
<feature type="region of interest" description="Disordered" evidence="1">
    <location>
        <begin position="160"/>
        <end position="319"/>
    </location>
</feature>
<evidence type="ECO:0000313" key="2">
    <source>
        <dbReference type="EMBL" id="KIM62323.1"/>
    </source>
</evidence>
<feature type="compositionally biased region" description="Low complexity" evidence="1">
    <location>
        <begin position="53"/>
        <end position="67"/>
    </location>
</feature>
<feature type="compositionally biased region" description="Acidic residues" evidence="1">
    <location>
        <begin position="416"/>
        <end position="426"/>
    </location>
</feature>
<dbReference type="EMBL" id="KN822043">
    <property type="protein sequence ID" value="KIM62323.1"/>
    <property type="molecule type" value="Genomic_DNA"/>
</dbReference>
<feature type="compositionally biased region" description="Polar residues" evidence="1">
    <location>
        <begin position="166"/>
        <end position="181"/>
    </location>
</feature>
<feature type="compositionally biased region" description="Polar residues" evidence="1">
    <location>
        <begin position="361"/>
        <end position="379"/>
    </location>
</feature>
<reference evidence="3" key="2">
    <citation type="submission" date="2015-01" db="EMBL/GenBank/DDBJ databases">
        <title>Evolutionary Origins and Diversification of the Mycorrhizal Mutualists.</title>
        <authorList>
            <consortium name="DOE Joint Genome Institute"/>
            <consortium name="Mycorrhizal Genomics Consortium"/>
            <person name="Kohler A."/>
            <person name="Kuo A."/>
            <person name="Nagy L.G."/>
            <person name="Floudas D."/>
            <person name="Copeland A."/>
            <person name="Barry K.W."/>
            <person name="Cichocki N."/>
            <person name="Veneault-Fourrey C."/>
            <person name="LaButti K."/>
            <person name="Lindquist E.A."/>
            <person name="Lipzen A."/>
            <person name="Lundell T."/>
            <person name="Morin E."/>
            <person name="Murat C."/>
            <person name="Riley R."/>
            <person name="Ohm R."/>
            <person name="Sun H."/>
            <person name="Tunlid A."/>
            <person name="Henrissat B."/>
            <person name="Grigoriev I.V."/>
            <person name="Hibbett D.S."/>
            <person name="Martin F."/>
        </authorList>
    </citation>
    <scope>NUCLEOTIDE SEQUENCE [LARGE SCALE GENOMIC DNA]</scope>
    <source>
        <strain evidence="3">Foug A</strain>
    </source>
</reference>
<dbReference type="AlphaFoldDB" id="A0A0C2ZL55"/>
<keyword evidence="3" id="KW-1185">Reference proteome</keyword>
<accession>A0A0C2ZL55</accession>
<name>A0A0C2ZL55_9AGAM</name>
<sequence>MSPNFLTRLVKSSTAQNPGGSNGGVPRDDGLSDSWPSTAHSHSQIPSTHLLPSSNIDDTSDTNSHSSRGSFKIGVIPPSPRPTSSSGFNDLPMEPAHTNDTHTQAHKRTRSNDRQIPDRHAVSLAAYTMNVNAERSIGEDTLTTPTLSRYHMRHDISASAMLEGSPSKSSRQLSPASSTGNLKGLIDKHTSRSVSSPDAPVPTVEKKRSKQSVRSRTQPPVPLIFDQSSNRGRDTVGGHQDDPHEDRHGGATAGGLVESPTTATPQKVESHEFLSFASDADVTSLKSAKSSGSKKKKKSGPGWRRPSVTTPRKQTSIASAIAAPGLAMANATSRVPIIPPVPPLPQAPKNVVGQNKPKANDGTTPSVDRTKHVASSSVHSMPGTVEISDRQISLSKSDLSERHYQTESASSSDGGSESDDELEEEIPVTGFAVASNKRNTDFHELFPSIPEGDYLIEGAHYRFYHPRPSFELLQ</sequence>
<dbReference type="HOGENOM" id="CLU_576413_0_0_1"/>
<evidence type="ECO:0000256" key="1">
    <source>
        <dbReference type="SAM" id="MobiDB-lite"/>
    </source>
</evidence>
<proteinExistence type="predicted"/>
<protein>
    <submittedName>
        <fullName evidence="2">Uncharacterized protein</fullName>
    </submittedName>
</protein>
<feature type="compositionally biased region" description="Pro residues" evidence="1">
    <location>
        <begin position="337"/>
        <end position="346"/>
    </location>
</feature>
<gene>
    <name evidence="2" type="ORF">SCLCIDRAFT_833933</name>
</gene>
<feature type="compositionally biased region" description="Polar residues" evidence="1">
    <location>
        <begin position="307"/>
        <end position="318"/>
    </location>
</feature>
<reference evidence="2 3" key="1">
    <citation type="submission" date="2014-04" db="EMBL/GenBank/DDBJ databases">
        <authorList>
            <consortium name="DOE Joint Genome Institute"/>
            <person name="Kuo A."/>
            <person name="Kohler A."/>
            <person name="Nagy L.G."/>
            <person name="Floudas D."/>
            <person name="Copeland A."/>
            <person name="Barry K.W."/>
            <person name="Cichocki N."/>
            <person name="Veneault-Fourrey C."/>
            <person name="LaButti K."/>
            <person name="Lindquist E.A."/>
            <person name="Lipzen A."/>
            <person name="Lundell T."/>
            <person name="Morin E."/>
            <person name="Murat C."/>
            <person name="Sun H."/>
            <person name="Tunlid A."/>
            <person name="Henrissat B."/>
            <person name="Grigoriev I.V."/>
            <person name="Hibbett D.S."/>
            <person name="Martin F."/>
            <person name="Nordberg H.P."/>
            <person name="Cantor M.N."/>
            <person name="Hua S.X."/>
        </authorList>
    </citation>
    <scope>NUCLEOTIDE SEQUENCE [LARGE SCALE GENOMIC DNA]</scope>
    <source>
        <strain evidence="2 3">Foug A</strain>
    </source>
</reference>
<dbReference type="OrthoDB" id="2162691at2759"/>